<gene>
    <name evidence="1" type="ORF">GKD95_12465</name>
</gene>
<evidence type="ECO:0000313" key="2">
    <source>
        <dbReference type="Proteomes" id="UP000461506"/>
    </source>
</evidence>
<evidence type="ECO:0000313" key="1">
    <source>
        <dbReference type="EMBL" id="MSC64121.1"/>
    </source>
</evidence>
<dbReference type="Proteomes" id="UP000461506">
    <property type="component" value="Unassembled WGS sequence"/>
</dbReference>
<name>A0A844DWQ1_9FIRM</name>
<organism evidence="1 2">
    <name type="scientific">Faecalibacterium prausnitzii</name>
    <dbReference type="NCBI Taxonomy" id="853"/>
    <lineage>
        <taxon>Bacteria</taxon>
        <taxon>Bacillati</taxon>
        <taxon>Bacillota</taxon>
        <taxon>Clostridia</taxon>
        <taxon>Eubacteriales</taxon>
        <taxon>Oscillospiraceae</taxon>
        <taxon>Faecalibacterium</taxon>
    </lineage>
</organism>
<sequence>MHHSDCTPRIPTVTAEEAVKMSWLWSSSQTLKEVSQLFNAITEVPNEFSLTGAYRFMGLITALWNAGRVQGIREERARRKRKAQTIKQ</sequence>
<dbReference type="AlphaFoldDB" id="A0A844DWQ1"/>
<proteinExistence type="predicted"/>
<protein>
    <submittedName>
        <fullName evidence="1">Uncharacterized protein</fullName>
    </submittedName>
</protein>
<dbReference type="EMBL" id="WKQN01000015">
    <property type="protein sequence ID" value="MSC64121.1"/>
    <property type="molecule type" value="Genomic_DNA"/>
</dbReference>
<accession>A0A844DWQ1</accession>
<comment type="caution">
    <text evidence="1">The sequence shown here is derived from an EMBL/GenBank/DDBJ whole genome shotgun (WGS) entry which is preliminary data.</text>
</comment>
<dbReference type="RefSeq" id="WP_154277623.1">
    <property type="nucleotide sequence ID" value="NZ_WKQN01000015.1"/>
</dbReference>
<reference evidence="1 2" key="1">
    <citation type="journal article" date="2019" name="Nat. Med.">
        <title>A library of human gut bacterial isolates paired with longitudinal multiomics data enables mechanistic microbiome research.</title>
        <authorList>
            <person name="Poyet M."/>
            <person name="Groussin M."/>
            <person name="Gibbons S.M."/>
            <person name="Avila-Pacheco J."/>
            <person name="Jiang X."/>
            <person name="Kearney S.M."/>
            <person name="Perrotta A.R."/>
            <person name="Berdy B."/>
            <person name="Zhao S."/>
            <person name="Lieberman T.D."/>
            <person name="Swanson P.K."/>
            <person name="Smith M."/>
            <person name="Roesemann S."/>
            <person name="Alexander J.E."/>
            <person name="Rich S.A."/>
            <person name="Livny J."/>
            <person name="Vlamakis H."/>
            <person name="Clish C."/>
            <person name="Bullock K."/>
            <person name="Deik A."/>
            <person name="Scott J."/>
            <person name="Pierce K.A."/>
            <person name="Xavier R.J."/>
            <person name="Alm E.J."/>
        </authorList>
    </citation>
    <scope>NUCLEOTIDE SEQUENCE [LARGE SCALE GENOMIC DNA]</scope>
    <source>
        <strain evidence="1 2">BIOML-A1</strain>
    </source>
</reference>